<keyword evidence="1" id="KW-0472">Membrane</keyword>
<proteinExistence type="predicted"/>
<name>A0A7S1JUB9_9ALVE</name>
<keyword evidence="1" id="KW-1133">Transmembrane helix</keyword>
<sequence length="112" mass="11846">MNGSEIDTCLNGLLAVCLPACLVCLSIRSACLVLWPNVDWLSMGSLVSLSFLICLALPCSVSSYGAMPSCLSVGVLVMGWHHTAPYHTTKQHDAIPSPCHPLSRVGCVCVCV</sequence>
<gene>
    <name evidence="2" type="ORF">VBRA1451_LOCUS8127</name>
</gene>
<keyword evidence="1" id="KW-0812">Transmembrane</keyword>
<accession>A0A7S1JUB9</accession>
<organism evidence="2">
    <name type="scientific">Vitrella brassicaformis</name>
    <dbReference type="NCBI Taxonomy" id="1169539"/>
    <lineage>
        <taxon>Eukaryota</taxon>
        <taxon>Sar</taxon>
        <taxon>Alveolata</taxon>
        <taxon>Colpodellida</taxon>
        <taxon>Vitrellaceae</taxon>
        <taxon>Vitrella</taxon>
    </lineage>
</organism>
<evidence type="ECO:0000313" key="2">
    <source>
        <dbReference type="EMBL" id="CAD9053065.1"/>
    </source>
</evidence>
<dbReference type="EMBL" id="HBGB01014120">
    <property type="protein sequence ID" value="CAD9053065.1"/>
    <property type="molecule type" value="Transcribed_RNA"/>
</dbReference>
<feature type="transmembrane region" description="Helical" evidence="1">
    <location>
        <begin position="12"/>
        <end position="35"/>
    </location>
</feature>
<protein>
    <submittedName>
        <fullName evidence="2">Uncharacterized protein</fullName>
    </submittedName>
</protein>
<reference evidence="2" key="1">
    <citation type="submission" date="2021-01" db="EMBL/GenBank/DDBJ databases">
        <authorList>
            <person name="Corre E."/>
            <person name="Pelletier E."/>
            <person name="Niang G."/>
            <person name="Scheremetjew M."/>
            <person name="Finn R."/>
            <person name="Kale V."/>
            <person name="Holt S."/>
            <person name="Cochrane G."/>
            <person name="Meng A."/>
            <person name="Brown T."/>
            <person name="Cohen L."/>
        </authorList>
    </citation>
    <scope>NUCLEOTIDE SEQUENCE</scope>
    <source>
        <strain evidence="2">CCMP3346</strain>
    </source>
</reference>
<evidence type="ECO:0000256" key="1">
    <source>
        <dbReference type="SAM" id="Phobius"/>
    </source>
</evidence>
<dbReference type="AlphaFoldDB" id="A0A7S1JUB9"/>
<feature type="transmembrane region" description="Helical" evidence="1">
    <location>
        <begin position="41"/>
        <end position="61"/>
    </location>
</feature>